<reference evidence="1 2" key="1">
    <citation type="journal article" date="2018" name="Microbiol. Resour. Announc.">
        <title>Complete Genome Sequence of Acidithiobacillus ferridurans JCM 18981.</title>
        <authorList>
            <person name="Miyauchi T."/>
            <person name="Kouzuma A."/>
            <person name="Abe T."/>
            <person name="Watanabe K."/>
        </authorList>
    </citation>
    <scope>NUCLEOTIDE SEQUENCE [LARGE SCALE GENOMIC DNA]</scope>
    <source>
        <strain evidence="2">ATCC 33020 / DSM 29468 / JCM 18981 / 11Fe</strain>
    </source>
</reference>
<dbReference type="Proteomes" id="UP000280188">
    <property type="component" value="Chromosome"/>
</dbReference>
<gene>
    <name evidence="1" type="ORF">AFERRID_01480</name>
</gene>
<dbReference type="EMBL" id="AP018795">
    <property type="protein sequence ID" value="BBF63930.1"/>
    <property type="molecule type" value="Genomic_DNA"/>
</dbReference>
<dbReference type="AlphaFoldDB" id="A0A2Z6IEE8"/>
<name>A0A2Z6IEE8_ACIFI</name>
<keyword evidence="2" id="KW-1185">Reference proteome</keyword>
<evidence type="ECO:0000313" key="1">
    <source>
        <dbReference type="EMBL" id="BBF63930.1"/>
    </source>
</evidence>
<evidence type="ECO:0000313" key="2">
    <source>
        <dbReference type="Proteomes" id="UP000280188"/>
    </source>
</evidence>
<dbReference type="KEGG" id="afj:AFERRID_01480"/>
<protein>
    <submittedName>
        <fullName evidence="1">Uncharacterized protein</fullName>
    </submittedName>
</protein>
<sequence length="211" mass="23923">MNIITATEILNVRHDAEYLVVRSVFLASHVQAPDQNRMDSLAVAHNYFMAHDKDARVAEYKALKPQSPKSLSVTPVVARCPDPASTNVLKPALTYQLRFFLWKRRQIWPVRWLIVVLTFLVVMSGRLMAVAALFYLNYLAVVALVDWSISVGAWFGFMVIVLMLLFSLAILKLDWMLAGSMMIGGWKCVTESLELDWQPGESSPTKTTRYI</sequence>
<accession>A0A2Z6IEE8</accession>
<dbReference type="RefSeq" id="WP_126604170.1">
    <property type="nucleotide sequence ID" value="NZ_AP018795.1"/>
</dbReference>
<organism evidence="1 2">
    <name type="scientific">Acidithiobacillus ferridurans</name>
    <dbReference type="NCBI Taxonomy" id="1232575"/>
    <lineage>
        <taxon>Bacteria</taxon>
        <taxon>Pseudomonadati</taxon>
        <taxon>Pseudomonadota</taxon>
        <taxon>Acidithiobacillia</taxon>
        <taxon>Acidithiobacillales</taxon>
        <taxon>Acidithiobacillaceae</taxon>
        <taxon>Acidithiobacillus</taxon>
    </lineage>
</organism>
<proteinExistence type="predicted"/>